<dbReference type="InterPro" id="IPR008719">
    <property type="entry name" value="N2O_reductase_NosL"/>
</dbReference>
<feature type="signal peptide" evidence="2">
    <location>
        <begin position="1"/>
        <end position="21"/>
    </location>
</feature>
<gene>
    <name evidence="3" type="ORF">IEO70_12045</name>
</gene>
<accession>A0A927CYN3</accession>
<comment type="caution">
    <text evidence="3">The sequence shown here is derived from an EMBL/GenBank/DDBJ whole genome shotgun (WGS) entry which is preliminary data.</text>
</comment>
<evidence type="ECO:0000256" key="2">
    <source>
        <dbReference type="SAM" id="SignalP"/>
    </source>
</evidence>
<dbReference type="PANTHER" id="PTHR41247">
    <property type="entry name" value="HTH-TYPE TRANSCRIPTIONAL REPRESSOR YCNK"/>
    <property type="match status" value="1"/>
</dbReference>
<dbReference type="EMBL" id="JACXSI010000027">
    <property type="protein sequence ID" value="MBD3109092.1"/>
    <property type="molecule type" value="Genomic_DNA"/>
</dbReference>
<evidence type="ECO:0000313" key="4">
    <source>
        <dbReference type="Proteomes" id="UP000602076"/>
    </source>
</evidence>
<proteinExistence type="predicted"/>
<dbReference type="AlphaFoldDB" id="A0A927CYN3"/>
<reference evidence="3" key="1">
    <citation type="submission" date="2020-09" db="EMBL/GenBank/DDBJ databases">
        <title>Bacillus faecalis sp. nov., a moderately halophilic bacterium isolated from cow faeces.</title>
        <authorList>
            <person name="Jiang L."/>
            <person name="Lee J."/>
        </authorList>
    </citation>
    <scope>NUCLEOTIDE SEQUENCE</scope>
    <source>
        <strain evidence="3">AGMB 02131</strain>
    </source>
</reference>
<name>A0A927CYN3_9BACI</name>
<dbReference type="Proteomes" id="UP000602076">
    <property type="component" value="Unassembled WGS sequence"/>
</dbReference>
<evidence type="ECO:0000313" key="3">
    <source>
        <dbReference type="EMBL" id="MBD3109092.1"/>
    </source>
</evidence>
<sequence>MKKQAAMSLSLLAMVALTACGDDETTKNQSTKDEQETTAIDNDTNSNDTDEQVAVHTPTEPDHDQVCAFCNMKIFGSSDPLGAFTAQAITADGERVFFDDSGCLLNAERQEEQKFAQSWVRDLNTMEWTSDEDVTIVKADIQTPMKYGYAFFSDSEAAEQYVNNNANLNAAMTDWDAVDEVAYERYKKKMEKMNQGQHNNSDSESESEHDQSDSSHS</sequence>
<keyword evidence="2" id="KW-0732">Signal</keyword>
<dbReference type="RefSeq" id="WP_190998632.1">
    <property type="nucleotide sequence ID" value="NZ_JACXSI010000027.1"/>
</dbReference>
<feature type="region of interest" description="Disordered" evidence="1">
    <location>
        <begin position="23"/>
        <end position="60"/>
    </location>
</feature>
<keyword evidence="4" id="KW-1185">Reference proteome</keyword>
<evidence type="ECO:0000256" key="1">
    <source>
        <dbReference type="SAM" id="MobiDB-lite"/>
    </source>
</evidence>
<dbReference type="SUPFAM" id="SSF160387">
    <property type="entry name" value="NosL/MerB-like"/>
    <property type="match status" value="1"/>
</dbReference>
<dbReference type="PANTHER" id="PTHR41247:SF1">
    <property type="entry name" value="HTH-TYPE TRANSCRIPTIONAL REPRESSOR YCNK"/>
    <property type="match status" value="1"/>
</dbReference>
<protein>
    <submittedName>
        <fullName evidence="3">Nitrous oxide reductase accessory protein NosL</fullName>
    </submittedName>
</protein>
<feature type="region of interest" description="Disordered" evidence="1">
    <location>
        <begin position="188"/>
        <end position="217"/>
    </location>
</feature>
<dbReference type="PROSITE" id="PS51257">
    <property type="entry name" value="PROKAR_LIPOPROTEIN"/>
    <property type="match status" value="1"/>
</dbReference>
<feature type="compositionally biased region" description="Polar residues" evidence="1">
    <location>
        <begin position="37"/>
        <end position="47"/>
    </location>
</feature>
<feature type="chain" id="PRO_5037301353" evidence="2">
    <location>
        <begin position="22"/>
        <end position="217"/>
    </location>
</feature>
<dbReference type="Pfam" id="PF05573">
    <property type="entry name" value="NosL"/>
    <property type="match status" value="1"/>
</dbReference>
<feature type="compositionally biased region" description="Basic and acidic residues" evidence="1">
    <location>
        <begin position="206"/>
        <end position="217"/>
    </location>
</feature>
<organism evidence="3 4">
    <name type="scientific">Peribacillus faecalis</name>
    <dbReference type="NCBI Taxonomy" id="2772559"/>
    <lineage>
        <taxon>Bacteria</taxon>
        <taxon>Bacillati</taxon>
        <taxon>Bacillota</taxon>
        <taxon>Bacilli</taxon>
        <taxon>Bacillales</taxon>
        <taxon>Bacillaceae</taxon>
        <taxon>Peribacillus</taxon>
    </lineage>
</organism>
<feature type="compositionally biased region" description="Basic and acidic residues" evidence="1">
    <location>
        <begin position="24"/>
        <end position="35"/>
    </location>
</feature>